<name>A0A8K0CMJ4_IGNLU</name>
<evidence type="ECO:0000313" key="3">
    <source>
        <dbReference type="EMBL" id="KAF2886807.1"/>
    </source>
</evidence>
<reference evidence="3" key="1">
    <citation type="submission" date="2019-08" db="EMBL/GenBank/DDBJ databases">
        <title>The genome of the North American firefly Photinus pyralis.</title>
        <authorList>
            <consortium name="Photinus pyralis genome working group"/>
            <person name="Fallon T.R."/>
            <person name="Sander Lower S.E."/>
            <person name="Weng J.-K."/>
        </authorList>
    </citation>
    <scope>NUCLEOTIDE SEQUENCE</scope>
    <source>
        <strain evidence="3">TRF0915ILg1</strain>
        <tissue evidence="3">Whole body</tissue>
    </source>
</reference>
<comment type="caution">
    <text evidence="3">The sequence shown here is derived from an EMBL/GenBank/DDBJ whole genome shotgun (WGS) entry which is preliminary data.</text>
</comment>
<sequence>PPVPVENWNGILDASKPHPICPQIDVYFNDLTPKGNEDCLYLNVYTPQLDDADKNVYPVMFYIHGGGWMNGNANPKDYGPDILLDKDVILVTTNYRLGKLTE</sequence>
<feature type="domain" description="Carboxylesterase type B" evidence="2">
    <location>
        <begin position="1"/>
        <end position="100"/>
    </location>
</feature>
<evidence type="ECO:0000256" key="1">
    <source>
        <dbReference type="ARBA" id="ARBA00023180"/>
    </source>
</evidence>
<evidence type="ECO:0000313" key="4">
    <source>
        <dbReference type="Proteomes" id="UP000801492"/>
    </source>
</evidence>
<feature type="non-terminal residue" evidence="3">
    <location>
        <position position="1"/>
    </location>
</feature>
<dbReference type="SUPFAM" id="SSF53474">
    <property type="entry name" value="alpha/beta-Hydrolases"/>
    <property type="match status" value="1"/>
</dbReference>
<evidence type="ECO:0000259" key="2">
    <source>
        <dbReference type="Pfam" id="PF00135"/>
    </source>
</evidence>
<dbReference type="PROSITE" id="PS00941">
    <property type="entry name" value="CARBOXYLESTERASE_B_2"/>
    <property type="match status" value="1"/>
</dbReference>
<protein>
    <recommendedName>
        <fullName evidence="2">Carboxylesterase type B domain-containing protein</fullName>
    </recommendedName>
</protein>
<gene>
    <name evidence="3" type="ORF">ILUMI_19366</name>
</gene>
<dbReference type="OrthoDB" id="19653at2759"/>
<dbReference type="InterPro" id="IPR002018">
    <property type="entry name" value="CarbesteraseB"/>
</dbReference>
<dbReference type="Gene3D" id="3.40.50.1820">
    <property type="entry name" value="alpha/beta hydrolase"/>
    <property type="match status" value="1"/>
</dbReference>
<keyword evidence="1" id="KW-0325">Glycoprotein</keyword>
<accession>A0A8K0CMJ4</accession>
<feature type="non-terminal residue" evidence="3">
    <location>
        <position position="102"/>
    </location>
</feature>
<dbReference type="Pfam" id="PF00135">
    <property type="entry name" value="COesterase"/>
    <property type="match status" value="1"/>
</dbReference>
<dbReference type="Proteomes" id="UP000801492">
    <property type="component" value="Unassembled WGS sequence"/>
</dbReference>
<dbReference type="EMBL" id="VTPC01086378">
    <property type="protein sequence ID" value="KAF2886807.1"/>
    <property type="molecule type" value="Genomic_DNA"/>
</dbReference>
<dbReference type="InterPro" id="IPR050309">
    <property type="entry name" value="Type-B_Carboxylest/Lipase"/>
</dbReference>
<dbReference type="PANTHER" id="PTHR11559">
    <property type="entry name" value="CARBOXYLESTERASE"/>
    <property type="match status" value="1"/>
</dbReference>
<keyword evidence="4" id="KW-1185">Reference proteome</keyword>
<dbReference type="AlphaFoldDB" id="A0A8K0CMJ4"/>
<proteinExistence type="predicted"/>
<dbReference type="InterPro" id="IPR029058">
    <property type="entry name" value="AB_hydrolase_fold"/>
</dbReference>
<organism evidence="3 4">
    <name type="scientific">Ignelater luminosus</name>
    <name type="common">Cucubano</name>
    <name type="synonym">Pyrophorus luminosus</name>
    <dbReference type="NCBI Taxonomy" id="2038154"/>
    <lineage>
        <taxon>Eukaryota</taxon>
        <taxon>Metazoa</taxon>
        <taxon>Ecdysozoa</taxon>
        <taxon>Arthropoda</taxon>
        <taxon>Hexapoda</taxon>
        <taxon>Insecta</taxon>
        <taxon>Pterygota</taxon>
        <taxon>Neoptera</taxon>
        <taxon>Endopterygota</taxon>
        <taxon>Coleoptera</taxon>
        <taxon>Polyphaga</taxon>
        <taxon>Elateriformia</taxon>
        <taxon>Elateroidea</taxon>
        <taxon>Elateridae</taxon>
        <taxon>Agrypninae</taxon>
        <taxon>Pyrophorini</taxon>
        <taxon>Ignelater</taxon>
    </lineage>
</organism>
<dbReference type="InterPro" id="IPR019819">
    <property type="entry name" value="Carboxylesterase_B_CS"/>
</dbReference>